<sequence>MLLETKTELAARSKKLVILTNLMSNFTADSWRILNEAQHGGRLVNEQDWAAAFREWMLSVSEVVDDRRPIRRELNRPDDLANMHNKWTFPTALLYVLTVLTTCGSLRAIDSTLLHFVLNYSAYKNLHQNYCCAIMLCLGSARTGVQTTKRNSAFSYGVCNHLRRKREG</sequence>
<accession>A0A368H363</accession>
<keyword evidence="2" id="KW-1185">Reference proteome</keyword>
<name>A0A368H363_ANCCA</name>
<dbReference type="STRING" id="29170.A0A368H363"/>
<dbReference type="Gene3D" id="1.10.287.70">
    <property type="match status" value="1"/>
</dbReference>
<comment type="caution">
    <text evidence="1">The sequence shown here is derived from an EMBL/GenBank/DDBJ whole genome shotgun (WGS) entry which is preliminary data.</text>
</comment>
<gene>
    <name evidence="1" type="ORF">ANCCAN_02829</name>
</gene>
<evidence type="ECO:0000313" key="2">
    <source>
        <dbReference type="Proteomes" id="UP000252519"/>
    </source>
</evidence>
<dbReference type="AlphaFoldDB" id="A0A368H363"/>
<dbReference type="OrthoDB" id="5916454at2759"/>
<dbReference type="EMBL" id="JOJR01000017">
    <property type="protein sequence ID" value="RCN51042.1"/>
    <property type="molecule type" value="Genomic_DNA"/>
</dbReference>
<reference evidence="1 2" key="1">
    <citation type="submission" date="2014-10" db="EMBL/GenBank/DDBJ databases">
        <title>Draft genome of the hookworm Ancylostoma caninum.</title>
        <authorList>
            <person name="Mitreva M."/>
        </authorList>
    </citation>
    <scope>NUCLEOTIDE SEQUENCE [LARGE SCALE GENOMIC DNA]</scope>
    <source>
        <strain evidence="1 2">Baltimore</strain>
    </source>
</reference>
<protein>
    <submittedName>
        <fullName evidence="1">Uncharacterized protein</fullName>
    </submittedName>
</protein>
<dbReference type="Proteomes" id="UP000252519">
    <property type="component" value="Unassembled WGS sequence"/>
</dbReference>
<organism evidence="1 2">
    <name type="scientific">Ancylostoma caninum</name>
    <name type="common">Dog hookworm</name>
    <dbReference type="NCBI Taxonomy" id="29170"/>
    <lineage>
        <taxon>Eukaryota</taxon>
        <taxon>Metazoa</taxon>
        <taxon>Ecdysozoa</taxon>
        <taxon>Nematoda</taxon>
        <taxon>Chromadorea</taxon>
        <taxon>Rhabditida</taxon>
        <taxon>Rhabditina</taxon>
        <taxon>Rhabditomorpha</taxon>
        <taxon>Strongyloidea</taxon>
        <taxon>Ancylostomatidae</taxon>
        <taxon>Ancylostomatinae</taxon>
        <taxon>Ancylostoma</taxon>
    </lineage>
</organism>
<proteinExistence type="predicted"/>
<evidence type="ECO:0000313" key="1">
    <source>
        <dbReference type="EMBL" id="RCN51042.1"/>
    </source>
</evidence>